<organism evidence="1 2">
    <name type="scientific">Cyclotella atomus</name>
    <dbReference type="NCBI Taxonomy" id="382360"/>
    <lineage>
        <taxon>Eukaryota</taxon>
        <taxon>Sar</taxon>
        <taxon>Stramenopiles</taxon>
        <taxon>Ochrophyta</taxon>
        <taxon>Bacillariophyta</taxon>
        <taxon>Coscinodiscophyceae</taxon>
        <taxon>Thalassiosirophycidae</taxon>
        <taxon>Stephanodiscales</taxon>
        <taxon>Stephanodiscaceae</taxon>
        <taxon>Cyclotella</taxon>
    </lineage>
</organism>
<proteinExistence type="predicted"/>
<dbReference type="PANTHER" id="PTHR13547">
    <property type="match status" value="1"/>
</dbReference>
<evidence type="ECO:0000313" key="2">
    <source>
        <dbReference type="Proteomes" id="UP001530400"/>
    </source>
</evidence>
<reference evidence="1 2" key="1">
    <citation type="submission" date="2024-10" db="EMBL/GenBank/DDBJ databases">
        <title>Updated reference genomes for cyclostephanoid diatoms.</title>
        <authorList>
            <person name="Roberts W.R."/>
            <person name="Alverson A.J."/>
        </authorList>
    </citation>
    <scope>NUCLEOTIDE SEQUENCE [LARGE SCALE GENOMIC DNA]</scope>
    <source>
        <strain evidence="1 2">AJA010-31</strain>
    </source>
</reference>
<comment type="caution">
    <text evidence="1">The sequence shown here is derived from an EMBL/GenBank/DDBJ whole genome shotgun (WGS) entry which is preliminary data.</text>
</comment>
<dbReference type="InterPro" id="IPR011990">
    <property type="entry name" value="TPR-like_helical_dom_sf"/>
</dbReference>
<dbReference type="EMBL" id="JALLPJ020001265">
    <property type="protein sequence ID" value="KAL3772527.1"/>
    <property type="molecule type" value="Genomic_DNA"/>
</dbReference>
<dbReference type="Gene3D" id="3.40.50.11980">
    <property type="match status" value="1"/>
</dbReference>
<evidence type="ECO:0000313" key="1">
    <source>
        <dbReference type="EMBL" id="KAL3772527.1"/>
    </source>
</evidence>
<dbReference type="AlphaFoldDB" id="A0ABD3N953"/>
<dbReference type="Proteomes" id="UP001530400">
    <property type="component" value="Unassembled WGS sequence"/>
</dbReference>
<dbReference type="PROSITE" id="PS51257">
    <property type="entry name" value="PROKAR_LIPOPROTEIN"/>
    <property type="match status" value="1"/>
</dbReference>
<keyword evidence="2" id="KW-1185">Reference proteome</keyword>
<name>A0ABD3N953_9STRA</name>
<accession>A0ABD3N953</accession>
<gene>
    <name evidence="1" type="ORF">ACHAWO_002529</name>
</gene>
<sequence length="1038" mass="116033">MTRLVGISVAVFAVACNFTAAFAPLTSALMSSRLSAFHTSKYDLSNPRSVQASRLFSKLATKLDVDCQQPEIDYFDPFDCGNNWGELSANQQIASKKAVNSALILAPLSIIIPTAANAANDGLSTGLYNPDSFKPVCSASDSFYRILQGSTRAVVGDENFSEYGPLIAGGLLRIRLELCVVESFFNEAVGPFIKENGLSWILPFHETVETFLAGTIFALATTFILVGSTKLIQIIAFYGDLIVGGPCRLFGGFFFDRARGEPVTLDVSFFGFFKTRLVGPPIDFTEEENKKKLSGDGQKNLLDLDKVKPTDIPLLAVSGGVKLVGETSKLFREFIEALDLFVGRYLVLIASGYIILKFVHFKENSSDIKELHSEPIHSISGVELFNQQDFDAFRDTIEAILSKKNVLREFKRNEADLEIIKELILDNKRKLPYWSIDEYLLQTPNEFQTILVDGNDTREKSISHAKQKLQDRRQMYLDQTGITVAQHKLAITLLSFLGDHCAKTRNPKPLYVAWEIILEAGMTPMSKVLSTYLYVLGLDEESSDELERDVSAEVAMFHDAIYEPTEKTITLLVKSLVKRGDAAGAEALLDNIADGPLGDLRHRTTSPILSLYCEKGQIASALRLYQRMRATSRVKMDAETYCGFIASVAECGYFASDSKPIDGAVELGYSSASGSGLLDALISDMAEDVLDISADMAKRLHNGFAKGFKESRLDVLENDEDLQLTTELCNPSSLIADRVSVDKDTGRCPATNSILRLIVLEQSQRQHVHDTLLDMAKMKSIEYTSRLAAKGRAPRDAAEQAEQASQIIANFSHWLDNREGKPYTAIIDGPNVAYFGWGKVSMFQLQRMVDELEMLGEHPLVVMPEKYTRPRFYLRAGNIQTLRENELEIISRLEERDQIYKVPPMCLDDMYWMLASVSDQLKATNGTDIHVPKDNAESRFSGMRPVCITNDRMRDHRLELLDERSFRRWCCSHIVNYNYTGVLEDFWAKDDRDITFHAADSFSDEIQSNDCPGGGKAWHIPVSEWEPNERLCLRLGSN</sequence>
<protein>
    <submittedName>
        <fullName evidence="1">Uncharacterized protein</fullName>
    </submittedName>
</protein>
<dbReference type="Gene3D" id="1.25.40.10">
    <property type="entry name" value="Tetratricopeptide repeat domain"/>
    <property type="match status" value="1"/>
</dbReference>
<dbReference type="PANTHER" id="PTHR13547:SF1">
    <property type="entry name" value="MITOCHONDRIAL RIBONUCLEASE P CATALYTIC SUBUNIT"/>
    <property type="match status" value="1"/>
</dbReference>